<proteinExistence type="predicted"/>
<feature type="compositionally biased region" description="Basic and acidic residues" evidence="1">
    <location>
        <begin position="66"/>
        <end position="83"/>
    </location>
</feature>
<dbReference type="WBParaSite" id="SVE_0394300.1">
    <property type="protein sequence ID" value="SVE_0394300.1"/>
    <property type="gene ID" value="SVE_0394300"/>
</dbReference>
<feature type="signal peptide" evidence="2">
    <location>
        <begin position="1"/>
        <end position="19"/>
    </location>
</feature>
<feature type="region of interest" description="Disordered" evidence="1">
    <location>
        <begin position="63"/>
        <end position="87"/>
    </location>
</feature>
<evidence type="ECO:0000256" key="2">
    <source>
        <dbReference type="SAM" id="SignalP"/>
    </source>
</evidence>
<reference evidence="4" key="2">
    <citation type="submission" date="2015-08" db="UniProtKB">
        <authorList>
            <consortium name="WormBaseParasite"/>
        </authorList>
    </citation>
    <scope>IDENTIFICATION</scope>
</reference>
<reference evidence="3" key="1">
    <citation type="submission" date="2014-07" db="EMBL/GenBank/DDBJ databases">
        <authorList>
            <person name="Martin A.A"/>
            <person name="De Silva N."/>
        </authorList>
    </citation>
    <scope>NUCLEOTIDE SEQUENCE</scope>
</reference>
<feature type="chain" id="PRO_5005329196" evidence="2">
    <location>
        <begin position="20"/>
        <end position="133"/>
    </location>
</feature>
<keyword evidence="3" id="KW-1185">Reference proteome</keyword>
<evidence type="ECO:0000256" key="1">
    <source>
        <dbReference type="SAM" id="MobiDB-lite"/>
    </source>
</evidence>
<name>A0A0K0F553_STRVS</name>
<accession>A0A0K0F553</accession>
<organism evidence="3 4">
    <name type="scientific">Strongyloides venezuelensis</name>
    <name type="common">Threadworm</name>
    <dbReference type="NCBI Taxonomy" id="75913"/>
    <lineage>
        <taxon>Eukaryota</taxon>
        <taxon>Metazoa</taxon>
        <taxon>Ecdysozoa</taxon>
        <taxon>Nematoda</taxon>
        <taxon>Chromadorea</taxon>
        <taxon>Rhabditida</taxon>
        <taxon>Tylenchina</taxon>
        <taxon>Panagrolaimomorpha</taxon>
        <taxon>Strongyloidoidea</taxon>
        <taxon>Strongyloididae</taxon>
        <taxon>Strongyloides</taxon>
    </lineage>
</organism>
<sequence>MNFLHIIVTIIFIITFVDAKLIPCNACQEIVAVMKGTDVAPQEESFFSKIISKITHFIPNFLAGGKSKDSGKKSKSEKDDRSKKSSFCDTEIASKHLNGKAICHKLERHSHSIKKMLSGGKSARDVCKDQKFC</sequence>
<dbReference type="Proteomes" id="UP000035680">
    <property type="component" value="Unassembled WGS sequence"/>
</dbReference>
<evidence type="ECO:0000313" key="4">
    <source>
        <dbReference type="WBParaSite" id="SVE_0394300.1"/>
    </source>
</evidence>
<dbReference type="AlphaFoldDB" id="A0A0K0F553"/>
<evidence type="ECO:0000313" key="3">
    <source>
        <dbReference type="Proteomes" id="UP000035680"/>
    </source>
</evidence>
<protein>
    <submittedName>
        <fullName evidence="4">Saposin B-type domain-containing protein</fullName>
    </submittedName>
</protein>
<keyword evidence="2" id="KW-0732">Signal</keyword>